<dbReference type="AlphaFoldDB" id="A0A520KW93"/>
<dbReference type="EMBL" id="RXIL01000096">
    <property type="protein sequence ID" value="RZN68773.1"/>
    <property type="molecule type" value="Genomic_DNA"/>
</dbReference>
<dbReference type="InterPro" id="IPR016457">
    <property type="entry name" value="Formylmethanofuran_DH_bsu"/>
</dbReference>
<evidence type="ECO:0000313" key="2">
    <source>
        <dbReference type="Proteomes" id="UP000320766"/>
    </source>
</evidence>
<proteinExistence type="predicted"/>
<accession>A0A520KW93</accession>
<dbReference type="Proteomes" id="UP000320766">
    <property type="component" value="Unassembled WGS sequence"/>
</dbReference>
<gene>
    <name evidence="1" type="ORF">EF807_05345</name>
</gene>
<evidence type="ECO:0000313" key="1">
    <source>
        <dbReference type="EMBL" id="RZN68773.1"/>
    </source>
</evidence>
<name>A0A520KW93_9EURY</name>
<organism evidence="1 2">
    <name type="scientific">Candidatus Methanolliviera hydrocarbonicum</name>
    <dbReference type="NCBI Taxonomy" id="2491085"/>
    <lineage>
        <taxon>Archaea</taxon>
        <taxon>Methanobacteriati</taxon>
        <taxon>Methanobacteriota</taxon>
        <taxon>Candidatus Methanoliparia</taxon>
        <taxon>Candidatus Methanoliparales</taxon>
        <taxon>Candidatus Methanollivieraceae</taxon>
        <taxon>Candidatus Methanolliviera</taxon>
    </lineage>
</organism>
<dbReference type="GO" id="GO:0018493">
    <property type="term" value="F:formylmethanofuran dehydrogenase activity"/>
    <property type="evidence" value="ECO:0007669"/>
    <property type="project" value="InterPro"/>
</dbReference>
<dbReference type="Gene3D" id="3.40.228.10">
    <property type="entry name" value="Dimethylsulfoxide Reductase, domain 2"/>
    <property type="match status" value="1"/>
</dbReference>
<reference evidence="1 2" key="1">
    <citation type="journal article" date="2019" name="Nat. Microbiol.">
        <title>Wide diversity of methane and short-chain alkane metabolisms in uncultured archaea.</title>
        <authorList>
            <person name="Borrel G."/>
            <person name="Adam P.S."/>
            <person name="McKay L.J."/>
            <person name="Chen L.X."/>
            <person name="Sierra-Garcia I.N."/>
            <person name="Sieber C.M."/>
            <person name="Letourneur Q."/>
            <person name="Ghozlane A."/>
            <person name="Andersen G.L."/>
            <person name="Li W.J."/>
            <person name="Hallam S.J."/>
            <person name="Muyzer G."/>
            <person name="de Oliveira V.M."/>
            <person name="Inskeep W.P."/>
            <person name="Banfield J.F."/>
            <person name="Gribaldo S."/>
        </authorList>
    </citation>
    <scope>NUCLEOTIDE SEQUENCE [LARGE SCALE GENOMIC DNA]</scope>
    <source>
        <strain evidence="1">NM1b</strain>
    </source>
</reference>
<sequence length="397" mass="44684">MNMICLGCSCLCDDIECEIGEEIKVGNACLRGFRRIDSINENRLTPRVERKEENIDDTIKSAAKLLEEAKNPIIFGPENSTLETEKEAIELAKKAGAIIDNMSSFGYSGYLVEKIFRKEVNTCTLDETRDDCDVSIYWGCDPMSSHPRMMSRYSYYPRGKNRQRGWEQDRDAISIDVRRSLTAEICDKFIKVPPGRDFELMKAFKDVLSGKIPKFGDKKSIMKIGNLIKKAEFGVLFTGLGLNYSINHIDDFIDLVKDTGFRLQPIIEGIGLNKLLFDETGHVNKINYKDKSYGIENNFVEALKGDIDTALIIGSDVASNIPLKLAKRLREINCIYVGPHSNLTSHISKVNIPTAVCGIESAGKAYRMDLKEEDLEKIVDSNFLPDQEILKRIGDAL</sequence>
<comment type="caution">
    <text evidence="1">The sequence shown here is derived from an EMBL/GenBank/DDBJ whole genome shotgun (WGS) entry which is preliminary data.</text>
</comment>
<dbReference type="NCBIfam" id="TIGR03129">
    <property type="entry name" value="one_C_dehyd_B"/>
    <property type="match status" value="1"/>
</dbReference>
<dbReference type="PIRSF" id="PIRSF005646">
    <property type="entry name" value="FwdB"/>
    <property type="match status" value="1"/>
</dbReference>
<protein>
    <submittedName>
        <fullName evidence="1">Formylmethanofuran dehydrogenase subunit B</fullName>
    </submittedName>
</protein>
<dbReference type="GO" id="GO:0015948">
    <property type="term" value="P:methanogenesis"/>
    <property type="evidence" value="ECO:0007669"/>
    <property type="project" value="InterPro"/>
</dbReference>
<dbReference type="SUPFAM" id="SSF53706">
    <property type="entry name" value="Formate dehydrogenase/DMSO reductase, domains 1-3"/>
    <property type="match status" value="1"/>
</dbReference>